<dbReference type="GO" id="GO:0016491">
    <property type="term" value="F:oxidoreductase activity"/>
    <property type="evidence" value="ECO:0007669"/>
    <property type="project" value="UniProtKB-KW"/>
</dbReference>
<dbReference type="EMBL" id="PGFF01000001">
    <property type="protein sequence ID" value="PJJ71012.1"/>
    <property type="molecule type" value="Genomic_DNA"/>
</dbReference>
<keyword evidence="2" id="KW-0520">NAD</keyword>
<keyword evidence="1" id="KW-0560">Oxidoreductase</keyword>
<accession>A0A2M9CGM5</accession>
<evidence type="ECO:0000259" key="3">
    <source>
        <dbReference type="Pfam" id="PF01408"/>
    </source>
</evidence>
<feature type="domain" description="Gfo/Idh/MocA-like oxidoreductase N-terminal" evidence="3">
    <location>
        <begin position="10"/>
        <end position="127"/>
    </location>
</feature>
<evidence type="ECO:0000256" key="1">
    <source>
        <dbReference type="ARBA" id="ARBA00023002"/>
    </source>
</evidence>
<dbReference type="PANTHER" id="PTHR43818:SF11">
    <property type="entry name" value="BCDNA.GH03377"/>
    <property type="match status" value="1"/>
</dbReference>
<dbReference type="OrthoDB" id="9792085at2"/>
<dbReference type="Gene3D" id="3.40.50.720">
    <property type="entry name" value="NAD(P)-binding Rossmann-like Domain"/>
    <property type="match status" value="1"/>
</dbReference>
<dbReference type="Gene3D" id="3.30.360.10">
    <property type="entry name" value="Dihydrodipicolinate Reductase, domain 2"/>
    <property type="match status" value="1"/>
</dbReference>
<dbReference type="InterPro" id="IPR055170">
    <property type="entry name" value="GFO_IDH_MocA-like_dom"/>
</dbReference>
<sequence length="334" mass="35506">MSSVPDSPGIRVAVLGFWHVHAGDYANAVLAHPDTELVAVWDDDPERGRAGADQFGVEFAADLDALLARDDIDAVTVTTATRPHRDVMVAAARAGKHIFTEKVLAPTLDETAEILAAVRENGVQLEVSLPRLYEATTVTALDALEQGRLGRLTYARIRLAHDGALAGWLPERFFDEHDAIGGALTDLGCHPVYLAQRFLGARPESVTAAYTSVTGRALEDNAVVTATYPDGAIAVIEASNVTVPGAFAFELRGTEGTLLFGFGGERLLAKGPHFDPENWTELPLLDAADGPFARWVHAIRTGTPDAANLDAAVELTRLVVAANEAAATGTTVRL</sequence>
<dbReference type="AlphaFoldDB" id="A0A2M9CGM5"/>
<feature type="domain" description="GFO/IDH/MocA-like oxidoreductase" evidence="4">
    <location>
        <begin position="139"/>
        <end position="258"/>
    </location>
</feature>
<evidence type="ECO:0000313" key="5">
    <source>
        <dbReference type="EMBL" id="PJJ71012.1"/>
    </source>
</evidence>
<dbReference type="Pfam" id="PF01408">
    <property type="entry name" value="GFO_IDH_MocA"/>
    <property type="match status" value="1"/>
</dbReference>
<dbReference type="Pfam" id="PF22725">
    <property type="entry name" value="GFO_IDH_MocA_C3"/>
    <property type="match status" value="1"/>
</dbReference>
<name>A0A2M9CGM5_9MICO</name>
<dbReference type="GO" id="GO:0000166">
    <property type="term" value="F:nucleotide binding"/>
    <property type="evidence" value="ECO:0007669"/>
    <property type="project" value="InterPro"/>
</dbReference>
<dbReference type="PANTHER" id="PTHR43818">
    <property type="entry name" value="BCDNA.GH03377"/>
    <property type="match status" value="1"/>
</dbReference>
<dbReference type="InterPro" id="IPR036291">
    <property type="entry name" value="NAD(P)-bd_dom_sf"/>
</dbReference>
<evidence type="ECO:0000259" key="4">
    <source>
        <dbReference type="Pfam" id="PF22725"/>
    </source>
</evidence>
<dbReference type="RefSeq" id="WP_100363369.1">
    <property type="nucleotide sequence ID" value="NZ_PGFF01000001.1"/>
</dbReference>
<organism evidence="5 6">
    <name type="scientific">Diaminobutyricimonas aerilata</name>
    <dbReference type="NCBI Taxonomy" id="1162967"/>
    <lineage>
        <taxon>Bacteria</taxon>
        <taxon>Bacillati</taxon>
        <taxon>Actinomycetota</taxon>
        <taxon>Actinomycetes</taxon>
        <taxon>Micrococcales</taxon>
        <taxon>Microbacteriaceae</taxon>
        <taxon>Diaminobutyricimonas</taxon>
    </lineage>
</organism>
<dbReference type="SUPFAM" id="SSF55347">
    <property type="entry name" value="Glyceraldehyde-3-phosphate dehydrogenase-like, C-terminal domain"/>
    <property type="match status" value="1"/>
</dbReference>
<comment type="caution">
    <text evidence="5">The sequence shown here is derived from an EMBL/GenBank/DDBJ whole genome shotgun (WGS) entry which is preliminary data.</text>
</comment>
<evidence type="ECO:0000256" key="2">
    <source>
        <dbReference type="ARBA" id="ARBA00023027"/>
    </source>
</evidence>
<dbReference type="Proteomes" id="UP000228758">
    <property type="component" value="Unassembled WGS sequence"/>
</dbReference>
<reference evidence="5 6" key="1">
    <citation type="submission" date="2017-11" db="EMBL/GenBank/DDBJ databases">
        <title>Genomic Encyclopedia of Archaeal and Bacterial Type Strains, Phase II (KMG-II): From Individual Species to Whole Genera.</title>
        <authorList>
            <person name="Goeker M."/>
        </authorList>
    </citation>
    <scope>NUCLEOTIDE SEQUENCE [LARGE SCALE GENOMIC DNA]</scope>
    <source>
        <strain evidence="5 6">DSM 27393</strain>
    </source>
</reference>
<evidence type="ECO:0000313" key="6">
    <source>
        <dbReference type="Proteomes" id="UP000228758"/>
    </source>
</evidence>
<gene>
    <name evidence="5" type="ORF">CLV46_0546</name>
</gene>
<dbReference type="InterPro" id="IPR050463">
    <property type="entry name" value="Gfo/Idh/MocA_oxidrdct_glycsds"/>
</dbReference>
<proteinExistence type="predicted"/>
<dbReference type="InterPro" id="IPR000683">
    <property type="entry name" value="Gfo/Idh/MocA-like_OxRdtase_N"/>
</dbReference>
<protein>
    <submittedName>
        <fullName evidence="5">Putative dehydrogenase</fullName>
    </submittedName>
</protein>
<keyword evidence="6" id="KW-1185">Reference proteome</keyword>
<dbReference type="SUPFAM" id="SSF51735">
    <property type="entry name" value="NAD(P)-binding Rossmann-fold domains"/>
    <property type="match status" value="1"/>
</dbReference>